<evidence type="ECO:0000313" key="7">
    <source>
        <dbReference type="EMBL" id="OKL57394.1"/>
    </source>
</evidence>
<keyword evidence="5 6" id="KW-0408">Iron</keyword>
<evidence type="ECO:0000313" key="8">
    <source>
        <dbReference type="Proteomes" id="UP000214365"/>
    </source>
</evidence>
<dbReference type="GO" id="GO:0051213">
    <property type="term" value="F:dioxygenase activity"/>
    <property type="evidence" value="ECO:0007669"/>
    <property type="project" value="UniProtKB-KW"/>
</dbReference>
<dbReference type="PROSITE" id="PS50292">
    <property type="entry name" value="PEROXIDASE_3"/>
    <property type="match status" value="1"/>
</dbReference>
<dbReference type="InterPro" id="IPR037120">
    <property type="entry name" value="Haem_peroxidase_sf_animal"/>
</dbReference>
<evidence type="ECO:0000256" key="6">
    <source>
        <dbReference type="PIRSR" id="PIRSR619791-2"/>
    </source>
</evidence>
<feature type="binding site" description="axial binding residue" evidence="6">
    <location>
        <position position="424"/>
    </location>
    <ligand>
        <name>heme b</name>
        <dbReference type="ChEBI" id="CHEBI:60344"/>
    </ligand>
    <ligandPart>
        <name>Fe</name>
        <dbReference type="ChEBI" id="CHEBI:18248"/>
    </ligandPart>
</feature>
<keyword evidence="3" id="KW-0223">Dioxygenase</keyword>
<accession>A0A225AGZ0</accession>
<evidence type="ECO:0000256" key="1">
    <source>
        <dbReference type="ARBA" id="ARBA00022617"/>
    </source>
</evidence>
<dbReference type="GO" id="GO:0020037">
    <property type="term" value="F:heme binding"/>
    <property type="evidence" value="ECO:0007669"/>
    <property type="project" value="InterPro"/>
</dbReference>
<keyword evidence="4" id="KW-0560">Oxidoreductase</keyword>
<dbReference type="CDD" id="cd09817">
    <property type="entry name" value="linoleate_diol_synthase_like"/>
    <property type="match status" value="1"/>
</dbReference>
<dbReference type="GO" id="GO:0046872">
    <property type="term" value="F:metal ion binding"/>
    <property type="evidence" value="ECO:0007669"/>
    <property type="project" value="UniProtKB-KW"/>
</dbReference>
<dbReference type="RefSeq" id="XP_020117515.1">
    <property type="nucleotide sequence ID" value="XM_020262438.1"/>
</dbReference>
<dbReference type="STRING" id="1441469.A0A225AGZ0"/>
<name>A0A225AGZ0_TALAT</name>
<organism evidence="7 8">
    <name type="scientific">Talaromyces atroroseus</name>
    <dbReference type="NCBI Taxonomy" id="1441469"/>
    <lineage>
        <taxon>Eukaryota</taxon>
        <taxon>Fungi</taxon>
        <taxon>Dikarya</taxon>
        <taxon>Ascomycota</taxon>
        <taxon>Pezizomycotina</taxon>
        <taxon>Eurotiomycetes</taxon>
        <taxon>Eurotiomycetidae</taxon>
        <taxon>Eurotiales</taxon>
        <taxon>Trichocomaceae</taxon>
        <taxon>Talaromyces</taxon>
        <taxon>Talaromyces sect. Trachyspermi</taxon>
    </lineage>
</organism>
<sequence length="709" mass="79286">MVSLLSHTVRSSLQELRDMIKCSVGCDATEDSDSTLRGLLSRFNSILASSGDDNTTNAVKRESSTPWSTLLTDIFDFLEKNTSLLSDEKSQALRIHEDIGILIDIAHTRALREGINDKSYLMERIIKLAASLPDGSETRNAITGILVKGLWDSLQHPPLSLLGDEFVYRTADGSNNNVMYPKLGMAGSSYAKSVRSLTQERTYPDPSEVFDKLLARRGLPKDHPNKISSALFYLAIIIIHDLFRTSNDTDNQTPISNVSSTSSYLDLSPLYGNNDQEQHAVRTMKDGMLKPDTFSEHRILGFPPGASALLISFNRFHNYVAENLKQINEGGRFSLNPSLSKDTAEKVADNALFNTARLITCGLYVNIILSDYVKTILNMNYSPNTSWVLDPRESYSDVFKNNTELPMGTGNQVSVEFNLIYRWHGNLSVRDEAWTQAFMQDLFPGQDFTKLPLAEFLRGLGEWKDRALAQKPEIRTFGNLKRNSSGAFDTKELASLIAQSTQDVSAAFGANQVPEALKLIVILGMSQARSWHVGTLNELRKFMGLAPHKSFADINSDPEVQKAMEALYKDPDHVELYPGVIFEESKKPVYPGSGLCAGFTITRAILSDAVTLVRGDRFYTLVCLLCLKKYDWTPAHMTEWGFNLVQPNKPQDKLARGGKIHHLLDVAFPNFYGERSVWKLFPFTNPDEIKRIFDRQGVAGQYDFSSPLS</sequence>
<dbReference type="SUPFAM" id="SSF48113">
    <property type="entry name" value="Heme-dependent peroxidases"/>
    <property type="match status" value="1"/>
</dbReference>
<keyword evidence="2 6" id="KW-0479">Metal-binding</keyword>
<protein>
    <submittedName>
        <fullName evidence="7">Psi-producing oxygenase A</fullName>
    </submittedName>
</protein>
<dbReference type="Pfam" id="PF03098">
    <property type="entry name" value="An_peroxidase"/>
    <property type="match status" value="2"/>
</dbReference>
<evidence type="ECO:0000256" key="5">
    <source>
        <dbReference type="ARBA" id="ARBA00023004"/>
    </source>
</evidence>
<dbReference type="PANTHER" id="PTHR11903:SF37">
    <property type="entry name" value="PSI-PRODUCING OXYGENASE A"/>
    <property type="match status" value="1"/>
</dbReference>
<dbReference type="GO" id="GO:0006979">
    <property type="term" value="P:response to oxidative stress"/>
    <property type="evidence" value="ECO:0007669"/>
    <property type="project" value="InterPro"/>
</dbReference>
<dbReference type="InterPro" id="IPR050783">
    <property type="entry name" value="Oxylipin_biosynth_metab"/>
</dbReference>
<keyword evidence="8" id="KW-1185">Reference proteome</keyword>
<proteinExistence type="predicted"/>
<dbReference type="AlphaFoldDB" id="A0A225AGZ0"/>
<dbReference type="InterPro" id="IPR010255">
    <property type="entry name" value="Haem_peroxidase_sf"/>
</dbReference>
<dbReference type="PANTHER" id="PTHR11903">
    <property type="entry name" value="PROSTAGLANDIN G/H SYNTHASE"/>
    <property type="match status" value="1"/>
</dbReference>
<dbReference type="Proteomes" id="UP000214365">
    <property type="component" value="Unassembled WGS sequence"/>
</dbReference>
<dbReference type="GO" id="GO:0004601">
    <property type="term" value="F:peroxidase activity"/>
    <property type="evidence" value="ECO:0007669"/>
    <property type="project" value="InterPro"/>
</dbReference>
<dbReference type="EMBL" id="LFMY01000012">
    <property type="protein sequence ID" value="OKL57394.1"/>
    <property type="molecule type" value="Genomic_DNA"/>
</dbReference>
<dbReference type="GO" id="GO:0006631">
    <property type="term" value="P:fatty acid metabolic process"/>
    <property type="evidence" value="ECO:0007669"/>
    <property type="project" value="UniProtKB-ARBA"/>
</dbReference>
<dbReference type="GeneID" id="31007289"/>
<evidence type="ECO:0000256" key="4">
    <source>
        <dbReference type="ARBA" id="ARBA00023002"/>
    </source>
</evidence>
<evidence type="ECO:0000256" key="3">
    <source>
        <dbReference type="ARBA" id="ARBA00022964"/>
    </source>
</evidence>
<keyword evidence="1 6" id="KW-0349">Heme</keyword>
<comment type="caution">
    <text evidence="7">The sequence shown here is derived from an EMBL/GenBank/DDBJ whole genome shotgun (WGS) entry which is preliminary data.</text>
</comment>
<dbReference type="Gene3D" id="1.10.640.10">
    <property type="entry name" value="Haem peroxidase domain superfamily, animal type"/>
    <property type="match status" value="1"/>
</dbReference>
<dbReference type="InterPro" id="IPR019791">
    <property type="entry name" value="Haem_peroxidase_animal"/>
</dbReference>
<dbReference type="OrthoDB" id="823504at2759"/>
<dbReference type="InterPro" id="IPR034812">
    <property type="entry name" value="Ppo-like_N"/>
</dbReference>
<gene>
    <name evidence="7" type="ORF">UA08_07533</name>
</gene>
<evidence type="ECO:0000256" key="2">
    <source>
        <dbReference type="ARBA" id="ARBA00022723"/>
    </source>
</evidence>
<reference evidence="7 8" key="1">
    <citation type="submission" date="2015-06" db="EMBL/GenBank/DDBJ databases">
        <title>Talaromyces atroroseus IBT 11181 draft genome.</title>
        <authorList>
            <person name="Rasmussen K.B."/>
            <person name="Rasmussen S."/>
            <person name="Petersen B."/>
            <person name="Sicheritz-Ponten T."/>
            <person name="Mortensen U.H."/>
            <person name="Thrane U."/>
        </authorList>
    </citation>
    <scope>NUCLEOTIDE SEQUENCE [LARGE SCALE GENOMIC DNA]</scope>
    <source>
        <strain evidence="7 8">IBT 11181</strain>
    </source>
</reference>